<organism evidence="2 3">
    <name type="scientific">Massarina eburnea CBS 473.64</name>
    <dbReference type="NCBI Taxonomy" id="1395130"/>
    <lineage>
        <taxon>Eukaryota</taxon>
        <taxon>Fungi</taxon>
        <taxon>Dikarya</taxon>
        <taxon>Ascomycota</taxon>
        <taxon>Pezizomycotina</taxon>
        <taxon>Dothideomycetes</taxon>
        <taxon>Pleosporomycetidae</taxon>
        <taxon>Pleosporales</taxon>
        <taxon>Massarineae</taxon>
        <taxon>Massarinaceae</taxon>
        <taxon>Massarina</taxon>
    </lineage>
</organism>
<dbReference type="SUPFAM" id="SSF53613">
    <property type="entry name" value="Ribokinase-like"/>
    <property type="match status" value="1"/>
</dbReference>
<proteinExistence type="predicted"/>
<gene>
    <name evidence="2" type="ORF">P280DRAFT_470211</name>
</gene>
<sequence>MAAEHGHVDFCTLGMFIIDEIEFPPPKPPVKDIIGGAGSYSALGARLFSPPPRSRAVGWIVDCGCDFPSELRESIAKWDSGVLIRETPDRLTTRGWNGYGEHEHRAFRYTTPKLRLDHHALAHTRLLWSKSFHLICSPLRCIDLVENILELRKQSSGALSETRPLFIWEPVPDLCTPDELANCLKALKCVDVVSPNHSELGGCFGVDTNGKDHVDFRSIERLCDQWLQGGIGSNGEGGIVVRAGKDGCLVARQGARKWLPAYHQSADKVIDPTGGGNGFLGGLAMGLVGGGASLNISNLEEAAIWGTISASFAIEQIGMPLLSSTASGETWNGVRVEDRISEFKERLHRYVQP</sequence>
<evidence type="ECO:0000313" key="2">
    <source>
        <dbReference type="EMBL" id="KAF2639575.1"/>
    </source>
</evidence>
<feature type="domain" description="Carbohydrate kinase PfkB" evidence="1">
    <location>
        <begin position="174"/>
        <end position="318"/>
    </location>
</feature>
<dbReference type="Pfam" id="PF00294">
    <property type="entry name" value="PfkB"/>
    <property type="match status" value="1"/>
</dbReference>
<dbReference type="InterPro" id="IPR011611">
    <property type="entry name" value="PfkB_dom"/>
</dbReference>
<dbReference type="Proteomes" id="UP000799753">
    <property type="component" value="Unassembled WGS sequence"/>
</dbReference>
<dbReference type="AlphaFoldDB" id="A0A6A6RWR1"/>
<accession>A0A6A6RWR1</accession>
<evidence type="ECO:0000313" key="3">
    <source>
        <dbReference type="Proteomes" id="UP000799753"/>
    </source>
</evidence>
<dbReference type="Gene3D" id="3.40.1190.20">
    <property type="match status" value="1"/>
</dbReference>
<dbReference type="PANTHER" id="PTHR47098:SF2">
    <property type="entry name" value="PROTEIN MAK32"/>
    <property type="match status" value="1"/>
</dbReference>
<dbReference type="OrthoDB" id="497927at2759"/>
<keyword evidence="3" id="KW-1185">Reference proteome</keyword>
<reference evidence="2" key="1">
    <citation type="journal article" date="2020" name="Stud. Mycol.">
        <title>101 Dothideomycetes genomes: a test case for predicting lifestyles and emergence of pathogens.</title>
        <authorList>
            <person name="Haridas S."/>
            <person name="Albert R."/>
            <person name="Binder M."/>
            <person name="Bloem J."/>
            <person name="Labutti K."/>
            <person name="Salamov A."/>
            <person name="Andreopoulos B."/>
            <person name="Baker S."/>
            <person name="Barry K."/>
            <person name="Bills G."/>
            <person name="Bluhm B."/>
            <person name="Cannon C."/>
            <person name="Castanera R."/>
            <person name="Culley D."/>
            <person name="Daum C."/>
            <person name="Ezra D."/>
            <person name="Gonzalez J."/>
            <person name="Henrissat B."/>
            <person name="Kuo A."/>
            <person name="Liang C."/>
            <person name="Lipzen A."/>
            <person name="Lutzoni F."/>
            <person name="Magnuson J."/>
            <person name="Mondo S."/>
            <person name="Nolan M."/>
            <person name="Ohm R."/>
            <person name="Pangilinan J."/>
            <person name="Park H.-J."/>
            <person name="Ramirez L."/>
            <person name="Alfaro M."/>
            <person name="Sun H."/>
            <person name="Tritt A."/>
            <person name="Yoshinaga Y."/>
            <person name="Zwiers L.-H."/>
            <person name="Turgeon B."/>
            <person name="Goodwin S."/>
            <person name="Spatafora J."/>
            <person name="Crous P."/>
            <person name="Grigoriev I."/>
        </authorList>
    </citation>
    <scope>NUCLEOTIDE SEQUENCE</scope>
    <source>
        <strain evidence="2">CBS 473.64</strain>
    </source>
</reference>
<protein>
    <submittedName>
        <fullName evidence="2">MAK32-like protein</fullName>
    </submittedName>
</protein>
<name>A0A6A6RWR1_9PLEO</name>
<dbReference type="PANTHER" id="PTHR47098">
    <property type="entry name" value="PROTEIN MAK32"/>
    <property type="match status" value="1"/>
</dbReference>
<dbReference type="InterPro" id="IPR029056">
    <property type="entry name" value="Ribokinase-like"/>
</dbReference>
<dbReference type="EMBL" id="MU006786">
    <property type="protein sequence ID" value="KAF2639575.1"/>
    <property type="molecule type" value="Genomic_DNA"/>
</dbReference>
<evidence type="ECO:0000259" key="1">
    <source>
        <dbReference type="Pfam" id="PF00294"/>
    </source>
</evidence>